<organism evidence="3 4">
    <name type="scientific">Panicum virgatum</name>
    <name type="common">Blackwell switchgrass</name>
    <dbReference type="NCBI Taxonomy" id="38727"/>
    <lineage>
        <taxon>Eukaryota</taxon>
        <taxon>Viridiplantae</taxon>
        <taxon>Streptophyta</taxon>
        <taxon>Embryophyta</taxon>
        <taxon>Tracheophyta</taxon>
        <taxon>Spermatophyta</taxon>
        <taxon>Magnoliopsida</taxon>
        <taxon>Liliopsida</taxon>
        <taxon>Poales</taxon>
        <taxon>Poaceae</taxon>
        <taxon>PACMAD clade</taxon>
        <taxon>Panicoideae</taxon>
        <taxon>Panicodae</taxon>
        <taxon>Paniceae</taxon>
        <taxon>Panicinae</taxon>
        <taxon>Panicum</taxon>
        <taxon>Panicum sect. Hiantes</taxon>
    </lineage>
</organism>
<protein>
    <recommendedName>
        <fullName evidence="5">Secreted protein</fullName>
    </recommendedName>
</protein>
<sequence length="103" mass="10189">MKPIAIGAPFICALLLLHCLVGAPGAPADRGGGAAPSSASASRGSFRFRPRKLLRDAVARAAGAQAVLNAAAAAAAAVASEESRGVGASLKKQTPSKSNPKQN</sequence>
<comment type="caution">
    <text evidence="3">The sequence shown here is derived from an EMBL/GenBank/DDBJ whole genome shotgun (WGS) entry which is preliminary data.</text>
</comment>
<evidence type="ECO:0000256" key="1">
    <source>
        <dbReference type="SAM" id="MobiDB-lite"/>
    </source>
</evidence>
<feature type="region of interest" description="Disordered" evidence="1">
    <location>
        <begin position="83"/>
        <end position="103"/>
    </location>
</feature>
<keyword evidence="4" id="KW-1185">Reference proteome</keyword>
<evidence type="ECO:0000313" key="3">
    <source>
        <dbReference type="EMBL" id="KAG2626713.1"/>
    </source>
</evidence>
<feature type="chain" id="PRO_5035930649" description="Secreted protein" evidence="2">
    <location>
        <begin position="26"/>
        <end position="103"/>
    </location>
</feature>
<keyword evidence="2" id="KW-0732">Signal</keyword>
<gene>
    <name evidence="3" type="ORF">PVAP13_3KG376327</name>
</gene>
<dbReference type="Proteomes" id="UP000823388">
    <property type="component" value="Chromosome 3K"/>
</dbReference>
<dbReference type="EMBL" id="CM029041">
    <property type="protein sequence ID" value="KAG2626713.1"/>
    <property type="molecule type" value="Genomic_DNA"/>
</dbReference>
<evidence type="ECO:0000313" key="4">
    <source>
        <dbReference type="Proteomes" id="UP000823388"/>
    </source>
</evidence>
<accession>A0A8T0V181</accession>
<dbReference type="AlphaFoldDB" id="A0A8T0V181"/>
<proteinExistence type="predicted"/>
<evidence type="ECO:0008006" key="5">
    <source>
        <dbReference type="Google" id="ProtNLM"/>
    </source>
</evidence>
<evidence type="ECO:0000256" key="2">
    <source>
        <dbReference type="SAM" id="SignalP"/>
    </source>
</evidence>
<reference evidence="3" key="1">
    <citation type="submission" date="2020-05" db="EMBL/GenBank/DDBJ databases">
        <title>WGS assembly of Panicum virgatum.</title>
        <authorList>
            <person name="Lovell J.T."/>
            <person name="Jenkins J."/>
            <person name="Shu S."/>
            <person name="Juenger T.E."/>
            <person name="Schmutz J."/>
        </authorList>
    </citation>
    <scope>NUCLEOTIDE SEQUENCE</scope>
    <source>
        <strain evidence="3">AP13</strain>
    </source>
</reference>
<feature type="compositionally biased region" description="Polar residues" evidence="1">
    <location>
        <begin position="91"/>
        <end position="103"/>
    </location>
</feature>
<name>A0A8T0V181_PANVG</name>
<feature type="signal peptide" evidence="2">
    <location>
        <begin position="1"/>
        <end position="25"/>
    </location>
</feature>